<evidence type="ECO:0000313" key="1">
    <source>
        <dbReference type="EMBL" id="UMO77175.1"/>
    </source>
</evidence>
<dbReference type="Proteomes" id="UP000829466">
    <property type="component" value="Segment"/>
</dbReference>
<protein>
    <submittedName>
        <fullName evidence="1">Uncharacterized protein</fullName>
    </submittedName>
</protein>
<keyword evidence="2" id="KW-1185">Reference proteome</keyword>
<gene>
    <name evidence="1" type="ORF">SmaMPs15_000024</name>
</gene>
<proteinExistence type="predicted"/>
<sequence length="160" mass="18610">MNHNEEVIMALTRSEWKQWLRREAESLKVCVNEAQSQWQESIDPNRVVAITIDPNGRVYLFNHCPVWDGEEWMTNENFNCDRSWSAIQSPSRAGNLSPTLLFMNSELKWILNGDEEPETVQDTSWRIMTVLRDQLREHNIDVPLITIATIAVAIKEEISQ</sequence>
<reference evidence="1 2" key="1">
    <citation type="submission" date="2021-12" db="EMBL/GenBank/DDBJ databases">
        <title>Characterization of bacteriophage vB_SmaM_Ps15 infective to Stenotrophomonas maltophila clinical ocular isolates.</title>
        <authorList>
            <person name="Damnjanovic D."/>
            <person name="Vazquez-Campos X."/>
            <person name="Elliott L."/>
            <person name="Willcox M."/>
            <person name="Bridge W.J."/>
        </authorList>
    </citation>
    <scope>NUCLEOTIDE SEQUENCE [LARGE SCALE GENOMIC DNA]</scope>
</reference>
<accession>A0AAE9JUX7</accession>
<evidence type="ECO:0000313" key="2">
    <source>
        <dbReference type="Proteomes" id="UP000829466"/>
    </source>
</evidence>
<dbReference type="EMBL" id="OL702939">
    <property type="protein sequence ID" value="UMO77175.1"/>
    <property type="molecule type" value="Genomic_DNA"/>
</dbReference>
<name>A0AAE9JUX7_9CAUD</name>
<organism evidence="1 2">
    <name type="scientific">Stenotrophomonas maltophilia phage vB_SmaM_Ps15</name>
    <dbReference type="NCBI Taxonomy" id="3071007"/>
    <lineage>
        <taxon>Viruses</taxon>
        <taxon>Duplodnaviria</taxon>
        <taxon>Heunggongvirae</taxon>
        <taxon>Uroviricota</taxon>
        <taxon>Caudoviricetes</taxon>
        <taxon>Menderavirus</taxon>
        <taxon>Menderavirus Ps15</taxon>
    </lineage>
</organism>